<feature type="compositionally biased region" description="Low complexity" evidence="9">
    <location>
        <begin position="268"/>
        <end position="284"/>
    </location>
</feature>
<dbReference type="Proteomes" id="UP001362999">
    <property type="component" value="Unassembled WGS sequence"/>
</dbReference>
<dbReference type="Pfam" id="PF18400">
    <property type="entry name" value="Thioredoxin_12"/>
    <property type="match status" value="1"/>
</dbReference>
<dbReference type="Pfam" id="PF18403">
    <property type="entry name" value="Thioredoxin_15"/>
    <property type="match status" value="1"/>
</dbReference>
<comment type="pathway">
    <text evidence="3">Protein modification; protein glycosylation.</text>
</comment>
<keyword evidence="8" id="KW-0325">Glycoprotein</keyword>
<dbReference type="InterPro" id="IPR040497">
    <property type="entry name" value="Glyco_transf_24"/>
</dbReference>
<dbReference type="InterPro" id="IPR040694">
    <property type="entry name" value="UGGT_TRXL_2"/>
</dbReference>
<comment type="subcellular location">
    <subcellularLocation>
        <location evidence="2">Endoplasmic reticulum lumen</location>
    </subcellularLocation>
</comment>
<feature type="region of interest" description="Disordered" evidence="9">
    <location>
        <begin position="619"/>
        <end position="642"/>
    </location>
</feature>
<sequence>MRRRSRAILASLLALAGAVEASIPPVKVTLRSSWPAPPVLLEIIETVSLENPNAFFGFVDRVTDPDVLPPAAQTLTPEATHQFALQVAASNGYLSEPGSIAAVEMNLGLHAATPKIEAFYNYYTARNAQDLGCGSWVDWYGEVVCDVETLRQLAGVETIDPANSTDIPPPEPILRPKTLTFDHILPSPARTLERPPRTAILYASLDSPNFRDLHSYLYSLADSDKASIEYIFRHVPPKTTAQPNYLSGYGVSMDLKKMDYLAVDDRNAGSSRARSTSEATAGSEETPEVDPILALIQAYPEPESTNAPGTPLSEEAIALLGFQATQLIADSPDPLTTLSLLSQNFPKYMPLLSRVTVNSSVQDEIHANQLKAQAGVNMLWLNGAPVPEKDVHPLSLLSLVRTERKVMQSLVGLGLGSGQAMELVTDLGVSKTQTEAGALDGVFDASDREEGQGAIVWLNDIEKDSRYAQWSTSLHSILRPLYPGQFHQVKLNLFNVILVLDLSNPSSLTTITGVVANIISRGFPFRFGIVPLTQNEDALKMARLFYHSVKNYGRKRTMSFLKAASTAFVAAPDAATGMDVLRLDWPVIKAAFTAEVLEGTPASPDVPVRDFEQIVNGVGEDAEPLADKEGGKASEGEEDKSPAANVVVGVETSIERGKRYVERLSASGSGGGGCGFVNGKYIEMDDNFWRSMQGEISQHLQHYQAALYGGKISDDDTSNISNYFYDLPTSSIRRNRYIFPPSPDDLRIVSLPEVFGRTGFRIGAACFVYPPETELIPMTVYVVADFDSEGGLALLKEALLSIDEGGKTRLSFMHNPSLGSDTTVRQPVSWLLSHLLGSNLLSKASAPRLLRALGLDEAAPVASGDGSHTQIPLSKDDDLTDGVGILGYSAEDYESWVRSSRLVARELQLAPGQQALVINGRVVGPIAAWDFKAMDFKTLESYELKRRTEPVVQALENVKPDYMQADRASSANLISMTSSVLAALYAPDANGGGIFDSPKRPRQRNYQMLDDTYSTFQFGDNSTALYHIAVLIDPVSEIAQKWSSLLEWLSHIPDVYIKVYTNPMTHQEIPLKRFYRYALLPSPIFDDAGNEVSTQAVFEDLPIEPIYTLGMDVPTSWLVRPREALYDLDNIQLGSLSAEDSSLEAVFALDYIVVEGHARDSLTNAPPRGVQLQLLDGDSSPVDDTQIVANLGYLQFKAKPGVFQLEIREGRGRDIFTMDSVGNEGLDSRTVAEVGNEITVTSFEGLTIYPRLSRNPGMEEEDVLADPEDDEEDEPSGIIGDLTARVRSIFGFKESPSPPTTTAVEPVSGSGQADINIFTVASGLLYERFVSIMILSVLRNTNSTVKFWFIENFLSPSFLEFIPHLAKAYNFQYELVTYKWPSWLRAQKEKQRVIWAYKILFLDVLFPMDLKKVIFVDADQIVRADLKELVDLDLHGAPYGYTPMGDDNTDMEGFRFWKTGYWKDFLQGRPYHISALYVIDLVRFRKLAAGDILRGSYQQLSADPNSLANLDQDLPNNLQREVPIFSLHEDWLWCETWCSKDRFHRAKTIDLCQNPLTKEPKLARARQIPEWEEYDSEISRFARKLAEDGVIRSRIVAADANALAASGSGGVQTKVEDPVEAEGSTGQEQEAPRDEL</sequence>
<dbReference type="InterPro" id="IPR040692">
    <property type="entry name" value="UGGT_TRXL_3"/>
</dbReference>
<dbReference type="CDD" id="cd06432">
    <property type="entry name" value="GT8_HUGT1_C_like"/>
    <property type="match status" value="1"/>
</dbReference>
<dbReference type="Pfam" id="PF06427">
    <property type="entry name" value="UDP-g_GGTase"/>
    <property type="match status" value="1"/>
</dbReference>
<feature type="compositionally biased region" description="Basic and acidic residues" evidence="9">
    <location>
        <begin position="625"/>
        <end position="641"/>
    </location>
</feature>
<dbReference type="Gene3D" id="3.90.550.10">
    <property type="entry name" value="Spore Coat Polysaccharide Biosynthesis Protein SpsA, Chain A"/>
    <property type="match status" value="1"/>
</dbReference>
<feature type="domain" description="UGGT thioredoxin-like" evidence="13">
    <location>
        <begin position="443"/>
        <end position="738"/>
    </location>
</feature>
<evidence type="ECO:0000259" key="13">
    <source>
        <dbReference type="Pfam" id="PF18402"/>
    </source>
</evidence>
<evidence type="ECO:0000256" key="6">
    <source>
        <dbReference type="ARBA" id="ARBA00022729"/>
    </source>
</evidence>
<dbReference type="GO" id="GO:0003980">
    <property type="term" value="F:UDP-glucose:glycoprotein glucosyltransferase activity"/>
    <property type="evidence" value="ECO:0007669"/>
    <property type="project" value="InterPro"/>
</dbReference>
<evidence type="ECO:0000256" key="7">
    <source>
        <dbReference type="ARBA" id="ARBA00022824"/>
    </source>
</evidence>
<evidence type="ECO:0000259" key="12">
    <source>
        <dbReference type="Pfam" id="PF18401"/>
    </source>
</evidence>
<feature type="domain" description="Glucosyltransferase 24 catalytic" evidence="15">
    <location>
        <begin position="1315"/>
        <end position="1580"/>
    </location>
</feature>
<feature type="signal peptide" evidence="10">
    <location>
        <begin position="1"/>
        <end position="21"/>
    </location>
</feature>
<feature type="chain" id="PRO_5043709980" evidence="10">
    <location>
        <begin position="22"/>
        <end position="1636"/>
    </location>
</feature>
<comment type="similarity">
    <text evidence="4">Belongs to the glycosyltransferase 8 family.</text>
</comment>
<dbReference type="Pfam" id="PF18404">
    <property type="entry name" value="Glyco_transf_24"/>
    <property type="match status" value="1"/>
</dbReference>
<evidence type="ECO:0000259" key="14">
    <source>
        <dbReference type="Pfam" id="PF18403"/>
    </source>
</evidence>
<dbReference type="PANTHER" id="PTHR11226:SF0">
    <property type="entry name" value="UDP-GLUCOSE:GLYCOPROTEIN GLUCOSYLTRANSFERASE"/>
    <property type="match status" value="1"/>
</dbReference>
<dbReference type="SUPFAM" id="SSF53448">
    <property type="entry name" value="Nucleotide-diphospho-sugar transferases"/>
    <property type="match status" value="1"/>
</dbReference>
<keyword evidence="17" id="KW-1185">Reference proteome</keyword>
<evidence type="ECO:0000259" key="15">
    <source>
        <dbReference type="Pfam" id="PF18404"/>
    </source>
</evidence>
<gene>
    <name evidence="16" type="ORF">R3P38DRAFT_2616617</name>
</gene>
<dbReference type="GO" id="GO:0018279">
    <property type="term" value="P:protein N-linked glycosylation via asparagine"/>
    <property type="evidence" value="ECO:0007669"/>
    <property type="project" value="TreeGrafter"/>
</dbReference>
<dbReference type="EMBL" id="JAWWNJ010000019">
    <property type="protein sequence ID" value="KAK7036021.1"/>
    <property type="molecule type" value="Genomic_DNA"/>
</dbReference>
<accession>A0AAW0CAJ7</accession>
<dbReference type="Pfam" id="PF18401">
    <property type="entry name" value="Thioredoxin_13"/>
    <property type="match status" value="1"/>
</dbReference>
<evidence type="ECO:0000256" key="5">
    <source>
        <dbReference type="ARBA" id="ARBA00022679"/>
    </source>
</evidence>
<feature type="region of interest" description="Disordered" evidence="9">
    <location>
        <begin position="1604"/>
        <end position="1636"/>
    </location>
</feature>
<dbReference type="InterPro" id="IPR040525">
    <property type="entry name" value="UGGT_TRXL_4"/>
</dbReference>
<evidence type="ECO:0000256" key="3">
    <source>
        <dbReference type="ARBA" id="ARBA00004922"/>
    </source>
</evidence>
<feature type="domain" description="UGGT thioredoxin-like" evidence="12">
    <location>
        <begin position="310"/>
        <end position="435"/>
    </location>
</feature>
<comment type="cofactor">
    <cofactor evidence="1">
        <name>Ca(2+)</name>
        <dbReference type="ChEBI" id="CHEBI:29108"/>
    </cofactor>
</comment>
<keyword evidence="5" id="KW-0808">Transferase</keyword>
<dbReference type="GO" id="GO:0036503">
    <property type="term" value="P:ERAD pathway"/>
    <property type="evidence" value="ECO:0007669"/>
    <property type="project" value="TreeGrafter"/>
</dbReference>
<evidence type="ECO:0000256" key="4">
    <source>
        <dbReference type="ARBA" id="ARBA00006351"/>
    </source>
</evidence>
<evidence type="ECO:0000256" key="1">
    <source>
        <dbReference type="ARBA" id="ARBA00001913"/>
    </source>
</evidence>
<evidence type="ECO:0000256" key="2">
    <source>
        <dbReference type="ARBA" id="ARBA00004319"/>
    </source>
</evidence>
<dbReference type="GO" id="GO:0051082">
    <property type="term" value="F:unfolded protein binding"/>
    <property type="evidence" value="ECO:0007669"/>
    <property type="project" value="TreeGrafter"/>
</dbReference>
<dbReference type="InterPro" id="IPR029044">
    <property type="entry name" value="Nucleotide-diphossugar_trans"/>
</dbReference>
<evidence type="ECO:0000256" key="10">
    <source>
        <dbReference type="SAM" id="SignalP"/>
    </source>
</evidence>
<evidence type="ECO:0000259" key="11">
    <source>
        <dbReference type="Pfam" id="PF18400"/>
    </source>
</evidence>
<feature type="region of interest" description="Disordered" evidence="9">
    <location>
        <begin position="267"/>
        <end position="287"/>
    </location>
</feature>
<evidence type="ECO:0000313" key="17">
    <source>
        <dbReference type="Proteomes" id="UP001362999"/>
    </source>
</evidence>
<feature type="region of interest" description="Disordered" evidence="9">
    <location>
        <begin position="1257"/>
        <end position="1277"/>
    </location>
</feature>
<evidence type="ECO:0000256" key="8">
    <source>
        <dbReference type="ARBA" id="ARBA00023180"/>
    </source>
</evidence>
<feature type="domain" description="UGGT thioredoxin-like" evidence="11">
    <location>
        <begin position="36"/>
        <end position="241"/>
    </location>
</feature>
<dbReference type="InterPro" id="IPR009448">
    <property type="entry name" value="UDP-g_GGtrans"/>
</dbReference>
<feature type="compositionally biased region" description="Acidic residues" evidence="9">
    <location>
        <begin position="1258"/>
        <end position="1275"/>
    </location>
</feature>
<evidence type="ECO:0000256" key="9">
    <source>
        <dbReference type="SAM" id="MobiDB-lite"/>
    </source>
</evidence>
<dbReference type="InterPro" id="IPR040693">
    <property type="entry name" value="UGGT_TRXL_1"/>
</dbReference>
<dbReference type="PANTHER" id="PTHR11226">
    <property type="entry name" value="UDP-GLUCOSE GLYCOPROTEIN:GLUCOSYLTRANSFERASE"/>
    <property type="match status" value="1"/>
</dbReference>
<keyword evidence="6 10" id="KW-0732">Signal</keyword>
<protein>
    <submittedName>
        <fullName evidence="16">UDP-glucose:glycoprotein glucosyltransferase-domain-containing protein</fullName>
    </submittedName>
</protein>
<name>A0AAW0CAJ7_9AGAR</name>
<feature type="domain" description="UDP-glucose:glycoprotein glucosyltransferase thioredoxin-like" evidence="14">
    <location>
        <begin position="767"/>
        <end position="982"/>
    </location>
</feature>
<dbReference type="GO" id="GO:0005788">
    <property type="term" value="C:endoplasmic reticulum lumen"/>
    <property type="evidence" value="ECO:0007669"/>
    <property type="project" value="UniProtKB-SubCell"/>
</dbReference>
<organism evidence="16 17">
    <name type="scientific">Favolaschia claudopus</name>
    <dbReference type="NCBI Taxonomy" id="2862362"/>
    <lineage>
        <taxon>Eukaryota</taxon>
        <taxon>Fungi</taxon>
        <taxon>Dikarya</taxon>
        <taxon>Basidiomycota</taxon>
        <taxon>Agaricomycotina</taxon>
        <taxon>Agaricomycetes</taxon>
        <taxon>Agaricomycetidae</taxon>
        <taxon>Agaricales</taxon>
        <taxon>Marasmiineae</taxon>
        <taxon>Mycenaceae</taxon>
        <taxon>Favolaschia</taxon>
    </lineage>
</organism>
<proteinExistence type="inferred from homology"/>
<evidence type="ECO:0000313" key="16">
    <source>
        <dbReference type="EMBL" id="KAK7036021.1"/>
    </source>
</evidence>
<comment type="caution">
    <text evidence="16">The sequence shown here is derived from an EMBL/GenBank/DDBJ whole genome shotgun (WGS) entry which is preliminary data.</text>
</comment>
<keyword evidence="7" id="KW-0256">Endoplasmic reticulum</keyword>
<dbReference type="Pfam" id="PF18402">
    <property type="entry name" value="Thioredoxin_14"/>
    <property type="match status" value="1"/>
</dbReference>
<reference evidence="16 17" key="1">
    <citation type="journal article" date="2024" name="J Genomics">
        <title>Draft genome sequencing and assembly of Favolaschia claudopus CIRM-BRFM 2984 isolated from oak limbs.</title>
        <authorList>
            <person name="Navarro D."/>
            <person name="Drula E."/>
            <person name="Chaduli D."/>
            <person name="Cazenave R."/>
            <person name="Ahrendt S."/>
            <person name="Wang J."/>
            <person name="Lipzen A."/>
            <person name="Daum C."/>
            <person name="Barry K."/>
            <person name="Grigoriev I.V."/>
            <person name="Favel A."/>
            <person name="Rosso M.N."/>
            <person name="Martin F."/>
        </authorList>
    </citation>
    <scope>NUCLEOTIDE SEQUENCE [LARGE SCALE GENOMIC DNA]</scope>
    <source>
        <strain evidence="16 17">CIRM-BRFM 2984</strain>
    </source>
</reference>